<keyword evidence="4" id="KW-0946">Virion</keyword>
<protein>
    <submittedName>
        <fullName evidence="6">UL25</fullName>
    </submittedName>
</protein>
<keyword evidence="3" id="KW-1188">Viral release from host cell</keyword>
<dbReference type="GO" id="GO:0019072">
    <property type="term" value="P:viral genome packaging"/>
    <property type="evidence" value="ECO:0007669"/>
    <property type="project" value="InterPro"/>
</dbReference>
<dbReference type="Pfam" id="PF01499">
    <property type="entry name" value="Herpes_UL25"/>
    <property type="match status" value="1"/>
</dbReference>
<sequence>MILAIMIQGDVYVITVAPGDPGFTVEKDFKLELITGLYSQPSQWLPSYGPWYTNMTGMAMQRRIFPKELKGNANFQNSTSLKLMTATLTTISSVTNDVFQDVRHLSDVNAGICLINGYYCLKTGTSLPTSYKEMLNDLDEKIELIVSDLKNDKSSDEFTFNYSNNKQLETIAPLNKDMRYSVDFFSKHKIYNMFFQAGMFSTTKSQQVPGKSDSSDIIFSITSAIFGENIPPFATYQWNLRVGLKTIETLILIYLILETSQISQNVNRRLQLHALLGNKFQRPTPQPPSMFFKRGQTFAFLMENYLVPSLINNPQASTSFLFPGMVLIAIESNDIGNNDTGRRFVNLTGRKFNEIFEIINQRFMIYDPVALLQAQTAIRLVVENGLNTLLTKASPATSCSEIIRTQFGGVDDYDKLYFLVLGCLPVTVAVV</sequence>
<accession>A0A7U3NPP4</accession>
<evidence type="ECO:0000256" key="4">
    <source>
        <dbReference type="ARBA" id="ARBA00022844"/>
    </source>
</evidence>
<organism evidence="6">
    <name type="scientific">Tadarida gammaherpesvirus</name>
    <dbReference type="NCBI Taxonomy" id="2781867"/>
    <lineage>
        <taxon>Viruses</taxon>
        <taxon>Duplodnaviria</taxon>
        <taxon>Heunggongvirae</taxon>
        <taxon>Peploviricota</taxon>
        <taxon>Herviviricetes</taxon>
        <taxon>Herpesvirales</taxon>
        <taxon>Orthoherpesviridae</taxon>
        <taxon>Gammaherpesvirinae</taxon>
    </lineage>
</organism>
<evidence type="ECO:0000256" key="1">
    <source>
        <dbReference type="ARBA" id="ARBA00022561"/>
    </source>
</evidence>
<gene>
    <name evidence="6" type="primary">UL25</name>
</gene>
<dbReference type="GO" id="GO:0019028">
    <property type="term" value="C:viral capsid"/>
    <property type="evidence" value="ECO:0007669"/>
    <property type="project" value="UniProtKB-KW"/>
</dbReference>
<evidence type="ECO:0000313" key="6">
    <source>
        <dbReference type="EMBL" id="QOW02501.1"/>
    </source>
</evidence>
<evidence type="ECO:0000256" key="5">
    <source>
        <dbReference type="ARBA" id="ARBA00023219"/>
    </source>
</evidence>
<keyword evidence="5" id="KW-0231">Viral genome packaging</keyword>
<dbReference type="InterPro" id="IPR002493">
    <property type="entry name" value="Herpes_UL25"/>
</dbReference>
<dbReference type="EMBL" id="MT512494">
    <property type="protein sequence ID" value="QOW02501.1"/>
    <property type="molecule type" value="Genomic_DNA"/>
</dbReference>
<reference evidence="6" key="1">
    <citation type="journal article" date="2020" name="Arch. Virol.">
        <title>Detection of multiple viruses in oropharyngeal samples from Brazilian free-tailed bats (Tadarida brasiliensis) using viral metagenomics.</title>
        <authorList>
            <person name="Cibulski S.P."/>
            <person name="de Sales Lima F.E."/>
            <person name="Teixeira T.F."/>
            <person name="Varela A.P.M."/>
            <person name="Scheffer C.M."/>
            <person name="Mayer F.Q."/>
            <person name="Witt A.A."/>
            <person name="Roehe P.M."/>
        </authorList>
    </citation>
    <scope>NUCLEOTIDE SEQUENCE</scope>
    <source>
        <strain evidence="6">Gamma108</strain>
    </source>
</reference>
<evidence type="ECO:0000256" key="3">
    <source>
        <dbReference type="ARBA" id="ARBA00022612"/>
    </source>
</evidence>
<name>A0A7U3NPP4_9GAMA</name>
<evidence type="ECO:0000256" key="2">
    <source>
        <dbReference type="ARBA" id="ARBA00022562"/>
    </source>
</evidence>
<reference evidence="6" key="2">
    <citation type="submission" date="2020-05" db="EMBL/GenBank/DDBJ databases">
        <authorList>
            <person name="Cibulski S."/>
            <person name="Mayer F.Q."/>
            <person name="Roehe P.M."/>
        </authorList>
    </citation>
    <scope>NUCLEOTIDE SEQUENCE</scope>
    <source>
        <strain evidence="6">Gamma108</strain>
    </source>
</reference>
<keyword evidence="1" id="KW-0167">Capsid protein</keyword>
<keyword evidence="2" id="KW-1048">Host nucleus</keyword>
<proteinExistence type="predicted"/>